<proteinExistence type="inferred from homology"/>
<comment type="subunit">
    <text evidence="7">Part of the 50S ribosomal subunit; part of the 5S rRNA/L5/L18/L25 subcomplex. Contacts the 5S and 23S rRNAs.</text>
</comment>
<dbReference type="InterPro" id="IPR005484">
    <property type="entry name" value="Ribosomal_uL18_bac/plant/anim"/>
</dbReference>
<keyword evidence="9" id="KW-1185">Reference proteome</keyword>
<evidence type="ECO:0000256" key="3">
    <source>
        <dbReference type="ARBA" id="ARBA00022884"/>
    </source>
</evidence>
<dbReference type="InterPro" id="IPR004389">
    <property type="entry name" value="Ribosomal_uL18_bac-type"/>
</dbReference>
<keyword evidence="4 7" id="KW-0689">Ribosomal protein</keyword>
<dbReference type="OrthoDB" id="9810939at2"/>
<comment type="similarity">
    <text evidence="1 7">Belongs to the universal ribosomal protein uL18 family.</text>
</comment>
<evidence type="ECO:0000256" key="4">
    <source>
        <dbReference type="ARBA" id="ARBA00022980"/>
    </source>
</evidence>
<reference evidence="8 9" key="1">
    <citation type="submission" date="2018-02" db="EMBL/GenBank/DDBJ databases">
        <title>Mycoplasma marinum and Mycoplasma todarodis sp. nov., moderately halophilic and psychrotolerant mycoplasmas isolated from cephalopods.</title>
        <authorList>
            <person name="Viver T."/>
        </authorList>
    </citation>
    <scope>NUCLEOTIDE SEQUENCE [LARGE SCALE GENOMIC DNA]</scope>
    <source>
        <strain evidence="8 9">PE</strain>
    </source>
</reference>
<evidence type="ECO:0000313" key="9">
    <source>
        <dbReference type="Proteomes" id="UP000294192"/>
    </source>
</evidence>
<keyword evidence="5 7" id="KW-0687">Ribonucleoprotein</keyword>
<dbReference type="Pfam" id="PF00861">
    <property type="entry name" value="Ribosomal_L18p"/>
    <property type="match status" value="1"/>
</dbReference>
<keyword evidence="3 7" id="KW-0694">RNA-binding</keyword>
<evidence type="ECO:0000256" key="6">
    <source>
        <dbReference type="ARBA" id="ARBA00035197"/>
    </source>
</evidence>
<name>A0A4R0XNQ8_9MOLU</name>
<evidence type="ECO:0000256" key="7">
    <source>
        <dbReference type="HAMAP-Rule" id="MF_01337"/>
    </source>
</evidence>
<organism evidence="8 9">
    <name type="scientific">Mycoplasma marinum</name>
    <dbReference type="NCBI Taxonomy" id="1937190"/>
    <lineage>
        <taxon>Bacteria</taxon>
        <taxon>Bacillati</taxon>
        <taxon>Mycoplasmatota</taxon>
        <taxon>Mollicutes</taxon>
        <taxon>Mycoplasmataceae</taxon>
        <taxon>Mycoplasma</taxon>
    </lineage>
</organism>
<protein>
    <recommendedName>
        <fullName evidence="6 7">Large ribosomal subunit protein uL18</fullName>
    </recommendedName>
</protein>
<dbReference type="CDD" id="cd00432">
    <property type="entry name" value="Ribosomal_L18_L5e"/>
    <property type="match status" value="1"/>
</dbReference>
<evidence type="ECO:0000256" key="2">
    <source>
        <dbReference type="ARBA" id="ARBA00022730"/>
    </source>
</evidence>
<evidence type="ECO:0000256" key="1">
    <source>
        <dbReference type="ARBA" id="ARBA00007116"/>
    </source>
</evidence>
<dbReference type="InterPro" id="IPR057268">
    <property type="entry name" value="Ribosomal_L18"/>
</dbReference>
<dbReference type="GO" id="GO:0008097">
    <property type="term" value="F:5S rRNA binding"/>
    <property type="evidence" value="ECO:0007669"/>
    <property type="project" value="TreeGrafter"/>
</dbReference>
<dbReference type="AlphaFoldDB" id="A0A4R0XNQ8"/>
<dbReference type="SUPFAM" id="SSF53137">
    <property type="entry name" value="Translational machinery components"/>
    <property type="match status" value="1"/>
</dbReference>
<evidence type="ECO:0000313" key="8">
    <source>
        <dbReference type="EMBL" id="TCG11132.1"/>
    </source>
</evidence>
<dbReference type="PANTHER" id="PTHR12899">
    <property type="entry name" value="39S RIBOSOMAL PROTEIN L18, MITOCHONDRIAL"/>
    <property type="match status" value="1"/>
</dbReference>
<evidence type="ECO:0000256" key="5">
    <source>
        <dbReference type="ARBA" id="ARBA00023274"/>
    </source>
</evidence>
<dbReference type="GO" id="GO:0006412">
    <property type="term" value="P:translation"/>
    <property type="evidence" value="ECO:0007669"/>
    <property type="project" value="UniProtKB-UniRule"/>
</dbReference>
<accession>A0A4R0XNQ8</accession>
<dbReference type="FunFam" id="3.30.420.100:FF:000001">
    <property type="entry name" value="50S ribosomal protein L18"/>
    <property type="match status" value="1"/>
</dbReference>
<dbReference type="EMBL" id="PSZO01000012">
    <property type="protein sequence ID" value="TCG11132.1"/>
    <property type="molecule type" value="Genomic_DNA"/>
</dbReference>
<dbReference type="RefSeq" id="WP_131599191.1">
    <property type="nucleotide sequence ID" value="NZ_CBDBYK010000014.1"/>
</dbReference>
<dbReference type="PANTHER" id="PTHR12899:SF3">
    <property type="entry name" value="LARGE RIBOSOMAL SUBUNIT PROTEIN UL18M"/>
    <property type="match status" value="1"/>
</dbReference>
<dbReference type="GO" id="GO:0022625">
    <property type="term" value="C:cytosolic large ribosomal subunit"/>
    <property type="evidence" value="ECO:0007669"/>
    <property type="project" value="TreeGrafter"/>
</dbReference>
<sequence>MAKLSRNESRKKKHLRIKNKIAATSPRIVVFKSLKNIEVQLIDDAQGKTLVHSSSITLKLENGGNVEAAKTVGADFGKKVLALKLEKVVFDRSGYIYHGRIQALADAIRNEGVKF</sequence>
<gene>
    <name evidence="7" type="primary">rplR</name>
    <name evidence="8" type="ORF">C4B24_02960</name>
</gene>
<comment type="function">
    <text evidence="7">This is one of the proteins that bind and probably mediate the attachment of the 5S RNA into the large ribosomal subunit, where it forms part of the central protuberance.</text>
</comment>
<dbReference type="GO" id="GO:0003735">
    <property type="term" value="F:structural constituent of ribosome"/>
    <property type="evidence" value="ECO:0007669"/>
    <property type="project" value="InterPro"/>
</dbReference>
<keyword evidence="2 7" id="KW-0699">rRNA-binding</keyword>
<dbReference type="Gene3D" id="3.30.420.100">
    <property type="match status" value="1"/>
</dbReference>
<comment type="caution">
    <text evidence="8">The sequence shown here is derived from an EMBL/GenBank/DDBJ whole genome shotgun (WGS) entry which is preliminary data.</text>
</comment>
<dbReference type="Proteomes" id="UP000294192">
    <property type="component" value="Unassembled WGS sequence"/>
</dbReference>
<dbReference type="NCBIfam" id="TIGR00060">
    <property type="entry name" value="L18_bact"/>
    <property type="match status" value="1"/>
</dbReference>
<dbReference type="HAMAP" id="MF_01337_B">
    <property type="entry name" value="Ribosomal_uL18_B"/>
    <property type="match status" value="1"/>
</dbReference>